<dbReference type="InterPro" id="IPR027279">
    <property type="entry name" value="D_amino_pept/lipop_sf"/>
</dbReference>
<dbReference type="EMBL" id="CP073084">
    <property type="protein sequence ID" value="QUE53585.1"/>
    <property type="molecule type" value="Genomic_DNA"/>
</dbReference>
<gene>
    <name evidence="2" type="ORF">INT76_06895</name>
</gene>
<organism evidence="2 3">
    <name type="scientific">Streptococcus oriscaviae</name>
    <dbReference type="NCBI Taxonomy" id="2781599"/>
    <lineage>
        <taxon>Bacteria</taxon>
        <taxon>Bacillati</taxon>
        <taxon>Bacillota</taxon>
        <taxon>Bacilli</taxon>
        <taxon>Lactobacillales</taxon>
        <taxon>Streptococcaceae</taxon>
        <taxon>Streptococcus</taxon>
    </lineage>
</organism>
<feature type="chain" id="PRO_5045855844" description="Lipoprotein" evidence="1">
    <location>
        <begin position="20"/>
        <end position="131"/>
    </location>
</feature>
<proteinExistence type="predicted"/>
<evidence type="ECO:0000256" key="1">
    <source>
        <dbReference type="SAM" id="SignalP"/>
    </source>
</evidence>
<sequence length="131" mass="13927">MKKIFTLAILLAGSVFLIACDSDDDQTVASSQTQTSQSSSTTVASTVEVTTELDGTYVFKGVEETKTLTIQNGTGTMDTLDVDGETETEAVTVDGANKVLIVGDDRKSYNLEGSNLTLTETDGEVKVFTKQ</sequence>
<accession>A0ABX7YIR1</accession>
<dbReference type="PROSITE" id="PS51257">
    <property type="entry name" value="PROKAR_LIPOPROTEIN"/>
    <property type="match status" value="1"/>
</dbReference>
<evidence type="ECO:0008006" key="4">
    <source>
        <dbReference type="Google" id="ProtNLM"/>
    </source>
</evidence>
<dbReference type="RefSeq" id="WP_212569758.1">
    <property type="nucleotide sequence ID" value="NZ_CP073084.1"/>
</dbReference>
<dbReference type="Gene3D" id="2.40.128.50">
    <property type="match status" value="1"/>
</dbReference>
<reference evidence="2 3" key="1">
    <citation type="submission" date="2021-04" db="EMBL/GenBank/DDBJ databases">
        <title>Complete genome sequence of a novel Streptococcus species.</title>
        <authorList>
            <person name="Teng J.L.L."/>
        </authorList>
    </citation>
    <scope>NUCLEOTIDE SEQUENCE [LARGE SCALE GENOMIC DNA]</scope>
    <source>
        <strain evidence="2 3">HKU75</strain>
    </source>
</reference>
<keyword evidence="3" id="KW-1185">Reference proteome</keyword>
<protein>
    <recommendedName>
        <fullName evidence="4">Lipoprotein</fullName>
    </recommendedName>
</protein>
<feature type="signal peptide" evidence="1">
    <location>
        <begin position="1"/>
        <end position="19"/>
    </location>
</feature>
<evidence type="ECO:0000313" key="3">
    <source>
        <dbReference type="Proteomes" id="UP000677616"/>
    </source>
</evidence>
<name>A0ABX7YIR1_9STRE</name>
<evidence type="ECO:0000313" key="2">
    <source>
        <dbReference type="EMBL" id="QUE53585.1"/>
    </source>
</evidence>
<keyword evidence="1" id="KW-0732">Signal</keyword>
<dbReference type="Proteomes" id="UP000677616">
    <property type="component" value="Chromosome"/>
</dbReference>